<keyword evidence="2" id="KW-1185">Reference proteome</keyword>
<gene>
    <name evidence="1" type="ORF">IE53DRAFT_363237</name>
</gene>
<proteinExistence type="predicted"/>
<name>A0ACD0NU94_9BASI</name>
<dbReference type="EMBL" id="KZ820066">
    <property type="protein sequence ID" value="PWN49332.1"/>
    <property type="molecule type" value="Genomic_DNA"/>
</dbReference>
<protein>
    <submittedName>
        <fullName evidence="1">Uncharacterized protein</fullName>
    </submittedName>
</protein>
<reference evidence="1 2" key="1">
    <citation type="journal article" date="2018" name="Mol. Biol. Evol.">
        <title>Broad Genomic Sampling Reveals a Smut Pathogenic Ancestry of the Fungal Clade Ustilaginomycotina.</title>
        <authorList>
            <person name="Kijpornyongpan T."/>
            <person name="Mondo S.J."/>
            <person name="Barry K."/>
            <person name="Sandor L."/>
            <person name="Lee J."/>
            <person name="Lipzen A."/>
            <person name="Pangilinan J."/>
            <person name="LaButti K."/>
            <person name="Hainaut M."/>
            <person name="Henrissat B."/>
            <person name="Grigoriev I.V."/>
            <person name="Spatafora J.W."/>
            <person name="Aime M.C."/>
        </authorList>
    </citation>
    <scope>NUCLEOTIDE SEQUENCE [LARGE SCALE GENOMIC DNA]</scope>
    <source>
        <strain evidence="1 2">SA 807</strain>
    </source>
</reference>
<sequence length="1495" mass="160551">MAIVEGVDIGHGTEAESSEQGARRNVREAEGISRQFYSGEQRSSLESPRPSEASKTRDRGELAEETDVSIGTFGRSVAGSILTAATQAEASQEVSGCLGQDLSRLPSKASTPDRTIELANDWRKKGETLQARPGPPVHMSSFASQDQNFYTPPLETSDIDSGPGLGVNRFPSDSSNQTFGDVFGSSKASIRGDLGGPGSTTDAPSRRTTGESYENTDPSRRSRSRSRGSSRNRSTSPARGRIGNGRTETIQMISTASGVQLSTDMPSSDDPDGHDRALDGSPIAGTQSPDLQERLQDPNSRSRAQSVPHGRTAATRPKSGSQSPVKTADQNQRSLAFAAGTFGYGTGRSVSVSGRNPKVAGSNRGSIVEDSVSADGEVSRRVSPYWIPKRWSAGAILGHGSTGPGVEVGAGVGAGHSRSRHTGSFSASPGMKTGAFASSSKHTSGINEADAAGILVSRGESVSTLMVSQFRARERYHLGQLYALRPRFPRKPFKELDDMRYRNMLARVHHTFLLLLSYGYVPATIFLDYNAIYVLVQLALHPDADQTGVRASWWVATGVYSASHLVWLIGIVAIQEALWSFARRWTVDRPYILPIYLSSAAFTMSAIKSFSIYSLLYRVRFGAEPRDFWIESCWLYSQNWPTVLTLIPRGVVCAIVLAIYSPASQSNPATSQRDETYFKPTSGDLTNFAYIILIVNASWVAWKTLLLLFAGTGLATSLGWRSIFERELHGYREDEPGDKARHGDSRRHLFKPSETDADLYQQASGSVGVSNLPEKLPKWAWKRRAEDRIRTLLFDYMPATSNEDLASARFSSGDLINALGRDESRAGYLDENSMGFPSIPIELKHASFSSHGQGSVPGFKRSEAPTTPPKQHRSPIVPESETFEILSTPKSSAKWESDPLSPSRVVEKTGLTEHRYRHVSTSSTDVSMVAPQFVATAESVHDAFGSTSATHTTRRGDDHSYRDDMPGSDAIFRGITQAELQRFDEGQVASKPGKRRPRSSPSMDPASPRSVDQVTPKAGQSQTFTAKGDEERASAFYQFPTFGSSDSHGTAEARKEGVNLVTFPRTSSSLTSQKTPMQVSNSNDSRISNPGRKQRSSSKSEGTSEENGDAEKERKARLSWLGGLANLSESRRSSGSESKRASKEGGDAWWASFLSGDRSGSLKLPGTRSKDARPSSSGSYSEVPLASTPTKRGNGGSPGRESPSGAEKGTENPTVPLISTAAKQVSDQSSGSAFPAPITSDKVSPTSGELAFNKPRRSMSPSGSARSTATSETDDSEERRLWASFPDQSRRHPPGLIALELQQQALATQGARMSASGRILALNDSNTSVEGLLGMGSSRIASTLPPGPAAGGRNAPLTSEPDQLSIPGGLVPVISQAGASTELSVSPSEGGLQAIREESWSSSLDSPTATKASRANSGAESGSRGSVVGSPVMRRSSLADFKQEMMPEEDDEDDDDDDNGDGDVAERRRMEKGKGKAKETRAPTAFPVIGENSAI</sequence>
<evidence type="ECO:0000313" key="1">
    <source>
        <dbReference type="EMBL" id="PWN49332.1"/>
    </source>
</evidence>
<evidence type="ECO:0000313" key="2">
    <source>
        <dbReference type="Proteomes" id="UP000245626"/>
    </source>
</evidence>
<accession>A0ACD0NU94</accession>
<dbReference type="Proteomes" id="UP000245626">
    <property type="component" value="Unassembled WGS sequence"/>
</dbReference>
<organism evidence="1 2">
    <name type="scientific">Violaceomyces palustris</name>
    <dbReference type="NCBI Taxonomy" id="1673888"/>
    <lineage>
        <taxon>Eukaryota</taxon>
        <taxon>Fungi</taxon>
        <taxon>Dikarya</taxon>
        <taxon>Basidiomycota</taxon>
        <taxon>Ustilaginomycotina</taxon>
        <taxon>Ustilaginomycetes</taxon>
        <taxon>Violaceomycetales</taxon>
        <taxon>Violaceomycetaceae</taxon>
        <taxon>Violaceomyces</taxon>
    </lineage>
</organism>